<name>A0ABS2PKN0_9STRE</name>
<dbReference type="Proteomes" id="UP000809081">
    <property type="component" value="Unassembled WGS sequence"/>
</dbReference>
<gene>
    <name evidence="1" type="ORF">JOC31_000808</name>
</gene>
<keyword evidence="2" id="KW-1185">Reference proteome</keyword>
<accession>A0ABS2PKN0</accession>
<organism evidence="1 2">
    <name type="scientific">Streptococcus saliviloxodontae</name>
    <dbReference type="NCBI Taxonomy" id="1349416"/>
    <lineage>
        <taxon>Bacteria</taxon>
        <taxon>Bacillati</taxon>
        <taxon>Bacillota</taxon>
        <taxon>Bacilli</taxon>
        <taxon>Lactobacillales</taxon>
        <taxon>Streptococcaceae</taxon>
        <taxon>Streptococcus</taxon>
    </lineage>
</organism>
<proteinExistence type="predicted"/>
<evidence type="ECO:0000313" key="1">
    <source>
        <dbReference type="EMBL" id="MBM7635989.1"/>
    </source>
</evidence>
<protein>
    <submittedName>
        <fullName evidence="1">Uncharacterized protein</fullName>
    </submittedName>
</protein>
<dbReference type="RefSeq" id="WP_205016892.1">
    <property type="nucleotide sequence ID" value="NZ_JAFBEI010000013.1"/>
</dbReference>
<sequence length="408" mass="45970">MSASANNSHKLLVRTLTISLHYLGLFEDELNLIVTRPSVLSPLLSPIVVRDDSRLLLAAFSKITKQRELIKSSFWYDNHGFYLLNESLNLVETWTDMIDDLIYFSYTLSLIQGILREGKKRNYGILINNLTSLIEINDSLKAVNDVYRSHDALHLDSERILSYLDNQDSLIDANTAPQSTPTKSISEQLPLSVPRIPRPGDRISIRRPRNEQMALMSSEELERSLVQSISESLASSEHFFQSTSQSIACSESLALRETVDLSYTFMGVRSVSKSPQTVVEEEFSHTSKETFSFDQTILSDVMSAEDLVGQVKHCLFDLAPSSVFVIDPKQSLKGNLSSFLGFKSFDYLDQDGVLDVAQVKSHLLANPAMAYIFYPSQLIETSSFSEQLQHLKASFPNIKINSFLVDKY</sequence>
<evidence type="ECO:0000313" key="2">
    <source>
        <dbReference type="Proteomes" id="UP000809081"/>
    </source>
</evidence>
<comment type="caution">
    <text evidence="1">The sequence shown here is derived from an EMBL/GenBank/DDBJ whole genome shotgun (WGS) entry which is preliminary data.</text>
</comment>
<reference evidence="1 2" key="1">
    <citation type="submission" date="2021-01" db="EMBL/GenBank/DDBJ databases">
        <title>Genomic Encyclopedia of Type Strains, Phase IV (KMG-IV): sequencing the most valuable type-strain genomes for metagenomic binning, comparative biology and taxonomic classification.</title>
        <authorList>
            <person name="Goeker M."/>
        </authorList>
    </citation>
    <scope>NUCLEOTIDE SEQUENCE [LARGE SCALE GENOMIC DNA]</scope>
    <source>
        <strain evidence="1 2">DSM 27513</strain>
    </source>
</reference>
<dbReference type="EMBL" id="JAFBEI010000013">
    <property type="protein sequence ID" value="MBM7635989.1"/>
    <property type="molecule type" value="Genomic_DNA"/>
</dbReference>